<dbReference type="SUPFAM" id="SSF48452">
    <property type="entry name" value="TPR-like"/>
    <property type="match status" value="1"/>
</dbReference>
<sequence>MYAEQCRKLTLSLQKQNPGTPLPVLIQAAQLCREKQHMKASQLLQEFLQQHPENTVEIKMTVAQLYLVQGHVTKACDILRSIEEKQNKPGMVSALVTMYSHEEDIDSAIDIFSQAIQWYEKHEANSPSHLLLVREAANFKLKYGRQKEAISDLEQLWRQNPKDIWTLAQLISAYSLVDPEKAKTLSKHLPSPEAMSFKVDVDALESSHGATYIRKKAAKVAGEIQVKEQGQGDVKKKKKKKKGIF</sequence>
<dbReference type="Gene3D" id="1.25.40.10">
    <property type="entry name" value="Tetratricopeptide repeat domain"/>
    <property type="match status" value="2"/>
</dbReference>
<reference evidence="2" key="3">
    <citation type="journal article" date="2014" name="Nature">
        <title>Elephant shark genome provides unique insights into gnathostome evolution.</title>
        <authorList>
            <consortium name="International Elephant Shark Genome Sequencing Consortium"/>
            <person name="Venkatesh B."/>
            <person name="Lee A.P."/>
            <person name="Ravi V."/>
            <person name="Maurya A.K."/>
            <person name="Lian M.M."/>
            <person name="Swann J.B."/>
            <person name="Ohta Y."/>
            <person name="Flajnik M.F."/>
            <person name="Sutoh Y."/>
            <person name="Kasahara M."/>
            <person name="Hoon S."/>
            <person name="Gangu V."/>
            <person name="Roy S.W."/>
            <person name="Irimia M."/>
            <person name="Korzh V."/>
            <person name="Kondrychyn I."/>
            <person name="Lim Z.W."/>
            <person name="Tay B.H."/>
            <person name="Tohari S."/>
            <person name="Kong K.W."/>
            <person name="Ho S."/>
            <person name="Lorente-Galdos B."/>
            <person name="Quilez J."/>
            <person name="Marques-Bonet T."/>
            <person name="Raney B.J."/>
            <person name="Ingham P.W."/>
            <person name="Tay A."/>
            <person name="Hillier L.W."/>
            <person name="Minx P."/>
            <person name="Boehm T."/>
            <person name="Wilson R.K."/>
            <person name="Brenner S."/>
            <person name="Warren W.C."/>
        </authorList>
    </citation>
    <scope>NUCLEOTIDE SEQUENCE [LARGE SCALE GENOMIC DNA]</scope>
</reference>
<reference evidence="1" key="4">
    <citation type="submission" date="2025-08" db="UniProtKB">
        <authorList>
            <consortium name="Ensembl"/>
        </authorList>
    </citation>
    <scope>IDENTIFICATION</scope>
</reference>
<evidence type="ECO:0000313" key="1">
    <source>
        <dbReference type="Ensembl" id="ENSCMIP00000026381.1"/>
    </source>
</evidence>
<protein>
    <submittedName>
        <fullName evidence="1">Signal recognition particle 72</fullName>
    </submittedName>
</protein>
<dbReference type="PANTHER" id="PTHR14094:SF9">
    <property type="entry name" value="SIGNAL RECOGNITION PARTICLE SUBUNIT SRP72"/>
    <property type="match status" value="1"/>
</dbReference>
<reference evidence="2" key="1">
    <citation type="journal article" date="2006" name="Science">
        <title>Ancient noncoding elements conserved in the human genome.</title>
        <authorList>
            <person name="Venkatesh B."/>
            <person name="Kirkness E.F."/>
            <person name="Loh Y.H."/>
            <person name="Halpern A.L."/>
            <person name="Lee A.P."/>
            <person name="Johnson J."/>
            <person name="Dandona N."/>
            <person name="Viswanathan L.D."/>
            <person name="Tay A."/>
            <person name="Venter J.C."/>
            <person name="Strausberg R.L."/>
            <person name="Brenner S."/>
        </authorList>
    </citation>
    <scope>NUCLEOTIDE SEQUENCE [LARGE SCALE GENOMIC DNA]</scope>
</reference>
<dbReference type="InterPro" id="IPR011990">
    <property type="entry name" value="TPR-like_helical_dom_sf"/>
</dbReference>
<dbReference type="GO" id="GO:0006614">
    <property type="term" value="P:SRP-dependent cotranslational protein targeting to membrane"/>
    <property type="evidence" value="ECO:0007669"/>
    <property type="project" value="InterPro"/>
</dbReference>
<dbReference type="PANTHER" id="PTHR14094">
    <property type="entry name" value="SIGNAL RECOGNITION PARTICLE 72"/>
    <property type="match status" value="1"/>
</dbReference>
<accession>A0A4W3IFZ0</accession>
<name>A0A4W3IFZ0_CALMI</name>
<evidence type="ECO:0000313" key="2">
    <source>
        <dbReference type="Proteomes" id="UP000314986"/>
    </source>
</evidence>
<reference evidence="2" key="2">
    <citation type="journal article" date="2007" name="PLoS Biol.">
        <title>Survey sequencing and comparative analysis of the elephant shark (Callorhinchus milii) genome.</title>
        <authorList>
            <person name="Venkatesh B."/>
            <person name="Kirkness E.F."/>
            <person name="Loh Y.H."/>
            <person name="Halpern A.L."/>
            <person name="Lee A.P."/>
            <person name="Johnson J."/>
            <person name="Dandona N."/>
            <person name="Viswanathan L.D."/>
            <person name="Tay A."/>
            <person name="Venter J.C."/>
            <person name="Strausberg R.L."/>
            <person name="Brenner S."/>
        </authorList>
    </citation>
    <scope>NUCLEOTIDE SEQUENCE [LARGE SCALE GENOMIC DNA]</scope>
</reference>
<dbReference type="GO" id="GO:0005786">
    <property type="term" value="C:signal recognition particle, endoplasmic reticulum targeting"/>
    <property type="evidence" value="ECO:0007669"/>
    <property type="project" value="TreeGrafter"/>
</dbReference>
<dbReference type="AlphaFoldDB" id="A0A4W3IFZ0"/>
<dbReference type="GO" id="GO:0043022">
    <property type="term" value="F:ribosome binding"/>
    <property type="evidence" value="ECO:0007669"/>
    <property type="project" value="TreeGrafter"/>
</dbReference>
<dbReference type="GeneTree" id="ENSGT00390000013264"/>
<reference evidence="1" key="5">
    <citation type="submission" date="2025-09" db="UniProtKB">
        <authorList>
            <consortium name="Ensembl"/>
        </authorList>
    </citation>
    <scope>IDENTIFICATION</scope>
</reference>
<keyword evidence="2" id="KW-1185">Reference proteome</keyword>
<dbReference type="GO" id="GO:0008312">
    <property type="term" value="F:7S RNA binding"/>
    <property type="evidence" value="ECO:0007669"/>
    <property type="project" value="TreeGrafter"/>
</dbReference>
<organism evidence="1 2">
    <name type="scientific">Callorhinchus milii</name>
    <name type="common">Ghost shark</name>
    <dbReference type="NCBI Taxonomy" id="7868"/>
    <lineage>
        <taxon>Eukaryota</taxon>
        <taxon>Metazoa</taxon>
        <taxon>Chordata</taxon>
        <taxon>Craniata</taxon>
        <taxon>Vertebrata</taxon>
        <taxon>Chondrichthyes</taxon>
        <taxon>Holocephali</taxon>
        <taxon>Chimaeriformes</taxon>
        <taxon>Callorhinchidae</taxon>
        <taxon>Callorhinchus</taxon>
    </lineage>
</organism>
<dbReference type="Ensembl" id="ENSCMIT00000026811.1">
    <property type="protein sequence ID" value="ENSCMIP00000026381.1"/>
    <property type="gene ID" value="ENSCMIG00000011560.1"/>
</dbReference>
<dbReference type="InterPro" id="IPR026270">
    <property type="entry name" value="SRP72"/>
</dbReference>
<dbReference type="Proteomes" id="UP000314986">
    <property type="component" value="Unassembled WGS sequence"/>
</dbReference>
<proteinExistence type="predicted"/>